<gene>
    <name evidence="2" type="ORF">SAMN04488512_102325</name>
</gene>
<dbReference type="RefSeq" id="WP_093731931.1">
    <property type="nucleotide sequence ID" value="NZ_FNJD01000002.1"/>
</dbReference>
<accession>A0ABY0RRU9</accession>
<evidence type="ECO:0000313" key="2">
    <source>
        <dbReference type="EMBL" id="SDO40635.1"/>
    </source>
</evidence>
<sequence length="218" mass="24753">MSEDSFEQQFRRWDADIQNEGRTNEFVRAGRLYVAAFLKDIGWPHAAGRQRLKENHGLLKARAEWEAKHCTSQDRPSAALDRLNKLISEHDFSKTLLPTKYGALWHAQIAEQAGLTAKQMERKDVRALLSSYAALNCVEFSRRGSVAPEEDIPTQLEISDELVPKKRLREVQTQLAKAERKLAELRAENASLRAQSIRRDEISDLIALGGRYSTGPQN</sequence>
<keyword evidence="3" id="KW-1185">Reference proteome</keyword>
<evidence type="ECO:0000256" key="1">
    <source>
        <dbReference type="SAM" id="Coils"/>
    </source>
</evidence>
<protein>
    <submittedName>
        <fullName evidence="2">Uncharacterized protein</fullName>
    </submittedName>
</protein>
<organism evidence="2 3">
    <name type="scientific">Sulfitobacter litoralis</name>
    <dbReference type="NCBI Taxonomy" id="335975"/>
    <lineage>
        <taxon>Bacteria</taxon>
        <taxon>Pseudomonadati</taxon>
        <taxon>Pseudomonadota</taxon>
        <taxon>Alphaproteobacteria</taxon>
        <taxon>Rhodobacterales</taxon>
        <taxon>Roseobacteraceae</taxon>
        <taxon>Sulfitobacter</taxon>
    </lineage>
</organism>
<reference evidence="2 3" key="1">
    <citation type="submission" date="2016-10" db="EMBL/GenBank/DDBJ databases">
        <authorList>
            <person name="Varghese N."/>
            <person name="Submissions S."/>
        </authorList>
    </citation>
    <scope>NUCLEOTIDE SEQUENCE [LARGE SCALE GENOMIC DNA]</scope>
    <source>
        <strain evidence="2 3">DSM 17584</strain>
    </source>
</reference>
<dbReference type="EMBL" id="FNJD01000002">
    <property type="protein sequence ID" value="SDO40635.1"/>
    <property type="molecule type" value="Genomic_DNA"/>
</dbReference>
<evidence type="ECO:0000313" key="3">
    <source>
        <dbReference type="Proteomes" id="UP000198646"/>
    </source>
</evidence>
<proteinExistence type="predicted"/>
<name>A0ABY0RRU9_9RHOB</name>
<keyword evidence="1" id="KW-0175">Coiled coil</keyword>
<feature type="coiled-coil region" evidence="1">
    <location>
        <begin position="168"/>
        <end position="195"/>
    </location>
</feature>
<comment type="caution">
    <text evidence="2">The sequence shown here is derived from an EMBL/GenBank/DDBJ whole genome shotgun (WGS) entry which is preliminary data.</text>
</comment>
<dbReference type="Proteomes" id="UP000198646">
    <property type="component" value="Unassembled WGS sequence"/>
</dbReference>